<dbReference type="InterPro" id="IPR009057">
    <property type="entry name" value="Homeodomain-like_sf"/>
</dbReference>
<evidence type="ECO:0000313" key="6">
    <source>
        <dbReference type="EMBL" id="NYI04589.1"/>
    </source>
</evidence>
<keyword evidence="3" id="KW-0804">Transcription</keyword>
<evidence type="ECO:0000259" key="5">
    <source>
        <dbReference type="PROSITE" id="PS50977"/>
    </source>
</evidence>
<evidence type="ECO:0000256" key="4">
    <source>
        <dbReference type="PROSITE-ProRule" id="PRU00335"/>
    </source>
</evidence>
<dbReference type="Gene3D" id="1.10.10.60">
    <property type="entry name" value="Homeodomain-like"/>
    <property type="match status" value="1"/>
</dbReference>
<dbReference type="PANTHER" id="PTHR47506:SF1">
    <property type="entry name" value="HTH-TYPE TRANSCRIPTIONAL REGULATOR YJDC"/>
    <property type="match status" value="1"/>
</dbReference>
<comment type="caution">
    <text evidence="6">The sequence shown here is derived from an EMBL/GenBank/DDBJ whole genome shotgun (WGS) entry which is preliminary data.</text>
</comment>
<keyword evidence="7" id="KW-1185">Reference proteome</keyword>
<protein>
    <submittedName>
        <fullName evidence="6">TetR/AcrR family transcriptional repressor of nem operon</fullName>
    </submittedName>
</protein>
<dbReference type="InterPro" id="IPR036271">
    <property type="entry name" value="Tet_transcr_reg_TetR-rel_C_sf"/>
</dbReference>
<dbReference type="EMBL" id="JACBZD010000001">
    <property type="protein sequence ID" value="NYI04589.1"/>
    <property type="molecule type" value="Genomic_DNA"/>
</dbReference>
<reference evidence="6 7" key="1">
    <citation type="submission" date="2020-07" db="EMBL/GenBank/DDBJ databases">
        <title>Sequencing the genomes of 1000 actinobacteria strains.</title>
        <authorList>
            <person name="Klenk H.-P."/>
        </authorList>
    </citation>
    <scope>NUCLEOTIDE SEQUENCE [LARGE SCALE GENOMIC DNA]</scope>
    <source>
        <strain evidence="6 7">DSM 42178</strain>
    </source>
</reference>
<dbReference type="PRINTS" id="PR00455">
    <property type="entry name" value="HTHTETR"/>
</dbReference>
<feature type="DNA-binding region" description="H-T-H motif" evidence="4">
    <location>
        <begin position="29"/>
        <end position="48"/>
    </location>
</feature>
<dbReference type="PANTHER" id="PTHR47506">
    <property type="entry name" value="TRANSCRIPTIONAL REGULATORY PROTEIN"/>
    <property type="match status" value="1"/>
</dbReference>
<dbReference type="InterPro" id="IPR001647">
    <property type="entry name" value="HTH_TetR"/>
</dbReference>
<evidence type="ECO:0000256" key="2">
    <source>
        <dbReference type="ARBA" id="ARBA00023125"/>
    </source>
</evidence>
<dbReference type="RefSeq" id="WP_179813459.1">
    <property type="nucleotide sequence ID" value="NZ_JACBZD010000001.1"/>
</dbReference>
<dbReference type="PROSITE" id="PS50977">
    <property type="entry name" value="HTH_TETR_2"/>
    <property type="match status" value="1"/>
</dbReference>
<name>A0A852ZQD4_9ACTN</name>
<feature type="domain" description="HTH tetR-type" evidence="5">
    <location>
        <begin position="6"/>
        <end position="66"/>
    </location>
</feature>
<evidence type="ECO:0000313" key="7">
    <source>
        <dbReference type="Proteomes" id="UP000567795"/>
    </source>
</evidence>
<keyword evidence="1" id="KW-0805">Transcription regulation</keyword>
<evidence type="ECO:0000256" key="1">
    <source>
        <dbReference type="ARBA" id="ARBA00023015"/>
    </source>
</evidence>
<dbReference type="Pfam" id="PF00440">
    <property type="entry name" value="TetR_N"/>
    <property type="match status" value="1"/>
</dbReference>
<dbReference type="GO" id="GO:0003677">
    <property type="term" value="F:DNA binding"/>
    <property type="evidence" value="ECO:0007669"/>
    <property type="project" value="UniProtKB-UniRule"/>
</dbReference>
<dbReference type="AlphaFoldDB" id="A0A852ZQD4"/>
<sequence length="184" mass="19029">MGRPRGFDEAEVVRSAAELFAVRAYDGISIDDLVAHLGVHRNSLYKTFGSKRGLYLAALRRSLEHDFAPLVDRVAQAAGPAEGIREALAESATTGLDLLLLAAVERAPVDPEVAELVAGAFSALDRAIGAPPPPDDADGGTDAAASAAALTALLLGLRVRARSTAATVDAARVGAVLARRLGRP</sequence>
<dbReference type="SUPFAM" id="SSF48498">
    <property type="entry name" value="Tetracyclin repressor-like, C-terminal domain"/>
    <property type="match status" value="1"/>
</dbReference>
<gene>
    <name evidence="6" type="ORF">FHU37_001532</name>
</gene>
<evidence type="ECO:0000256" key="3">
    <source>
        <dbReference type="ARBA" id="ARBA00023163"/>
    </source>
</evidence>
<organism evidence="6 7">
    <name type="scientific">Allostreptomyces psammosilenae</name>
    <dbReference type="NCBI Taxonomy" id="1892865"/>
    <lineage>
        <taxon>Bacteria</taxon>
        <taxon>Bacillati</taxon>
        <taxon>Actinomycetota</taxon>
        <taxon>Actinomycetes</taxon>
        <taxon>Kitasatosporales</taxon>
        <taxon>Streptomycetaceae</taxon>
        <taxon>Allostreptomyces</taxon>
    </lineage>
</organism>
<dbReference type="SUPFAM" id="SSF46689">
    <property type="entry name" value="Homeodomain-like"/>
    <property type="match status" value="1"/>
</dbReference>
<keyword evidence="2 4" id="KW-0238">DNA-binding</keyword>
<dbReference type="Proteomes" id="UP000567795">
    <property type="component" value="Unassembled WGS sequence"/>
</dbReference>
<accession>A0A852ZQD4</accession>
<proteinExistence type="predicted"/>